<evidence type="ECO:0000256" key="13">
    <source>
        <dbReference type="SAM" id="MobiDB-lite"/>
    </source>
</evidence>
<keyword evidence="7 12" id="KW-0863">Zinc-finger</keyword>
<comment type="pathway">
    <text evidence="2">Protein modification; protein ubiquitination.</text>
</comment>
<name>A0AAW2R6N7_9LAMI</name>
<evidence type="ECO:0000256" key="6">
    <source>
        <dbReference type="ARBA" id="ARBA00022723"/>
    </source>
</evidence>
<dbReference type="GO" id="GO:0008270">
    <property type="term" value="F:zinc ion binding"/>
    <property type="evidence" value="ECO:0007669"/>
    <property type="project" value="UniProtKB-KW"/>
</dbReference>
<gene>
    <name evidence="15" type="ORF">Scaly_0685700</name>
</gene>
<keyword evidence="4" id="KW-0808">Transferase</keyword>
<evidence type="ECO:0000256" key="4">
    <source>
        <dbReference type="ARBA" id="ARBA00022679"/>
    </source>
</evidence>
<evidence type="ECO:0000256" key="12">
    <source>
        <dbReference type="PROSITE-ProRule" id="PRU00175"/>
    </source>
</evidence>
<dbReference type="Pfam" id="PF13920">
    <property type="entry name" value="zf-C3HC4_3"/>
    <property type="match status" value="1"/>
</dbReference>
<dbReference type="InterPro" id="IPR058981">
    <property type="entry name" value="MGRN1/RNF157-like_N"/>
</dbReference>
<keyword evidence="10" id="KW-0449">Lipoprotein</keyword>
<dbReference type="PANTHER" id="PTHR22996">
    <property type="entry name" value="MAHOGUNIN"/>
    <property type="match status" value="1"/>
</dbReference>
<feature type="compositionally biased region" description="Pro residues" evidence="13">
    <location>
        <begin position="72"/>
        <end position="95"/>
    </location>
</feature>
<evidence type="ECO:0000256" key="8">
    <source>
        <dbReference type="ARBA" id="ARBA00022786"/>
    </source>
</evidence>
<evidence type="ECO:0000256" key="2">
    <source>
        <dbReference type="ARBA" id="ARBA00004906"/>
    </source>
</evidence>
<evidence type="ECO:0000259" key="14">
    <source>
        <dbReference type="PROSITE" id="PS50089"/>
    </source>
</evidence>
<evidence type="ECO:0000256" key="5">
    <source>
        <dbReference type="ARBA" id="ARBA00022707"/>
    </source>
</evidence>
<dbReference type="AlphaFoldDB" id="A0AAW2R6N7"/>
<dbReference type="PANTHER" id="PTHR22996:SF4">
    <property type="entry name" value="E3 UBIQUITIN-PROTEIN LIGASE LUL4-RELATED"/>
    <property type="match status" value="1"/>
</dbReference>
<proteinExistence type="inferred from homology"/>
<dbReference type="PROSITE" id="PS50089">
    <property type="entry name" value="ZF_RING_2"/>
    <property type="match status" value="1"/>
</dbReference>
<keyword evidence="5" id="KW-0519">Myristate</keyword>
<feature type="domain" description="RING-type" evidence="14">
    <location>
        <begin position="390"/>
        <end position="429"/>
    </location>
</feature>
<dbReference type="GO" id="GO:0061630">
    <property type="term" value="F:ubiquitin protein ligase activity"/>
    <property type="evidence" value="ECO:0007669"/>
    <property type="project" value="UniProtKB-EC"/>
</dbReference>
<dbReference type="Gene3D" id="3.30.40.10">
    <property type="entry name" value="Zinc/RING finger domain, C3HC4 (zinc finger)"/>
    <property type="match status" value="1"/>
</dbReference>
<dbReference type="SUPFAM" id="SSF57850">
    <property type="entry name" value="RING/U-box"/>
    <property type="match status" value="1"/>
</dbReference>
<dbReference type="InterPro" id="IPR045195">
    <property type="entry name" value="LOG2-like_mRING_C3HC5"/>
</dbReference>
<sequence>MYNEMLTPARSHLKLLDFTADRSYVCVLNQKQELSTTFARHRRPPGAAAILLDMGLSWSKRQHHHQNHHNYPPLPPSSSSPVTPPPAIPTPPRPTSPTHASNPPAQPPSYAFAANAPYSAPQPPEQHPYPAFRPPPPPPPPLPPYNYNYNFSNYYSRPVNNMGQYPNYRPYYIPQISGWGPSVAPLPPPPPPLQPAPYVDHQSAKKIKNDVNVHKDTIRLQVDEQSPDCHLVSFTFDALVDGSITIFYFAKEGDNCRFTPVYPEIVPVKVPFQKGLGQKFCQPSGTGVDLGFFDTDDLSKPVEDIYPLVISAESHGPSMSMASSEELENMSPHAQISQAVLQKKDGGIFQVKVIKQILWIDNARYELREIFGISNSDEAAINDMESGKECIICMTEVKNTAVLPCRHMCMCSDCAKELRIQSNKCPVCRQPIEELLEIKVDEEQLRVCIPRPLAKIPHESNPLSITYLSQSAHPSWLGYSMFEVLQSAGRWEGVATMAGSLLLRTATPNLPSGSAINESLDEALIAKYTRDFVPVFAAKKLDPGKYRCLRT</sequence>
<dbReference type="FunFam" id="3.30.40.10:FF:000115">
    <property type="entry name" value="probable E3 ubiquitin-protein ligase LOG2"/>
    <property type="match status" value="1"/>
</dbReference>
<reference evidence="15" key="2">
    <citation type="journal article" date="2024" name="Plant">
        <title>Genomic evolution and insights into agronomic trait innovations of Sesamum species.</title>
        <authorList>
            <person name="Miao H."/>
            <person name="Wang L."/>
            <person name="Qu L."/>
            <person name="Liu H."/>
            <person name="Sun Y."/>
            <person name="Le M."/>
            <person name="Wang Q."/>
            <person name="Wei S."/>
            <person name="Zheng Y."/>
            <person name="Lin W."/>
            <person name="Duan Y."/>
            <person name="Cao H."/>
            <person name="Xiong S."/>
            <person name="Wang X."/>
            <person name="Wei L."/>
            <person name="Li C."/>
            <person name="Ma Q."/>
            <person name="Ju M."/>
            <person name="Zhao R."/>
            <person name="Li G."/>
            <person name="Mu C."/>
            <person name="Tian Q."/>
            <person name="Mei H."/>
            <person name="Zhang T."/>
            <person name="Gao T."/>
            <person name="Zhang H."/>
        </authorList>
    </citation>
    <scope>NUCLEOTIDE SEQUENCE</scope>
    <source>
        <strain evidence="15">KEN8</strain>
    </source>
</reference>
<dbReference type="SMART" id="SM00184">
    <property type="entry name" value="RING"/>
    <property type="match status" value="1"/>
</dbReference>
<feature type="region of interest" description="Disordered" evidence="13">
    <location>
        <begin position="60"/>
        <end position="143"/>
    </location>
</feature>
<evidence type="ECO:0000256" key="9">
    <source>
        <dbReference type="ARBA" id="ARBA00022833"/>
    </source>
</evidence>
<dbReference type="EC" id="2.3.2.27" evidence="3"/>
<dbReference type="InterPro" id="IPR013083">
    <property type="entry name" value="Znf_RING/FYVE/PHD"/>
</dbReference>
<reference evidence="15" key="1">
    <citation type="submission" date="2020-06" db="EMBL/GenBank/DDBJ databases">
        <authorList>
            <person name="Li T."/>
            <person name="Hu X."/>
            <person name="Zhang T."/>
            <person name="Song X."/>
            <person name="Zhang H."/>
            <person name="Dai N."/>
            <person name="Sheng W."/>
            <person name="Hou X."/>
            <person name="Wei L."/>
        </authorList>
    </citation>
    <scope>NUCLEOTIDE SEQUENCE</scope>
    <source>
        <strain evidence="15">KEN8</strain>
        <tissue evidence="15">Leaf</tissue>
    </source>
</reference>
<evidence type="ECO:0000256" key="11">
    <source>
        <dbReference type="ARBA" id="ARBA00025721"/>
    </source>
</evidence>
<accession>A0AAW2R6N7</accession>
<dbReference type="Pfam" id="PF26192">
    <property type="entry name" value="RNF157-like_N"/>
    <property type="match status" value="1"/>
</dbReference>
<keyword evidence="9" id="KW-0862">Zinc</keyword>
<evidence type="ECO:0000256" key="1">
    <source>
        <dbReference type="ARBA" id="ARBA00000900"/>
    </source>
</evidence>
<evidence type="ECO:0000256" key="3">
    <source>
        <dbReference type="ARBA" id="ARBA00012483"/>
    </source>
</evidence>
<evidence type="ECO:0000256" key="7">
    <source>
        <dbReference type="ARBA" id="ARBA00022771"/>
    </source>
</evidence>
<dbReference type="InterPro" id="IPR045194">
    <property type="entry name" value="MGRN1/RNF157-like"/>
</dbReference>
<evidence type="ECO:0000256" key="10">
    <source>
        <dbReference type="ARBA" id="ARBA00023288"/>
    </source>
</evidence>
<evidence type="ECO:0000313" key="15">
    <source>
        <dbReference type="EMBL" id="KAL0375681.1"/>
    </source>
</evidence>
<comment type="caution">
    <text evidence="15">The sequence shown here is derived from an EMBL/GenBank/DDBJ whole genome shotgun (WGS) entry which is preliminary data.</text>
</comment>
<keyword evidence="6" id="KW-0479">Metal-binding</keyword>
<dbReference type="InterPro" id="IPR001841">
    <property type="entry name" value="Znf_RING"/>
</dbReference>
<keyword evidence="8" id="KW-0833">Ubl conjugation pathway</keyword>
<protein>
    <recommendedName>
        <fullName evidence="3">RING-type E3 ubiquitin transferase</fullName>
        <ecNumber evidence="3">2.3.2.27</ecNumber>
    </recommendedName>
</protein>
<dbReference type="CDD" id="cd16789">
    <property type="entry name" value="mRING-HC-C3HC5_MGRN1-like"/>
    <property type="match status" value="1"/>
</dbReference>
<comment type="catalytic activity">
    <reaction evidence="1">
        <text>S-ubiquitinyl-[E2 ubiquitin-conjugating enzyme]-L-cysteine + [acceptor protein]-L-lysine = [E2 ubiquitin-conjugating enzyme]-L-cysteine + N(6)-ubiquitinyl-[acceptor protein]-L-lysine.</text>
        <dbReference type="EC" id="2.3.2.27"/>
    </reaction>
</comment>
<organism evidence="15">
    <name type="scientific">Sesamum calycinum</name>
    <dbReference type="NCBI Taxonomy" id="2727403"/>
    <lineage>
        <taxon>Eukaryota</taxon>
        <taxon>Viridiplantae</taxon>
        <taxon>Streptophyta</taxon>
        <taxon>Embryophyta</taxon>
        <taxon>Tracheophyta</taxon>
        <taxon>Spermatophyta</taxon>
        <taxon>Magnoliopsida</taxon>
        <taxon>eudicotyledons</taxon>
        <taxon>Gunneridae</taxon>
        <taxon>Pentapetalae</taxon>
        <taxon>asterids</taxon>
        <taxon>lamiids</taxon>
        <taxon>Lamiales</taxon>
        <taxon>Pedaliaceae</taxon>
        <taxon>Sesamum</taxon>
    </lineage>
</organism>
<comment type="similarity">
    <text evidence="11">Belongs to the RING-type zinc finger family. LOG2 subfamily.</text>
</comment>
<dbReference type="EMBL" id="JACGWM010000004">
    <property type="protein sequence ID" value="KAL0375681.1"/>
    <property type="molecule type" value="Genomic_DNA"/>
</dbReference>
<feature type="compositionally biased region" description="Pro residues" evidence="13">
    <location>
        <begin position="120"/>
        <end position="143"/>
    </location>
</feature>
<dbReference type="GO" id="GO:0016567">
    <property type="term" value="P:protein ubiquitination"/>
    <property type="evidence" value="ECO:0007669"/>
    <property type="project" value="TreeGrafter"/>
</dbReference>